<feature type="transmembrane region" description="Helical" evidence="2">
    <location>
        <begin position="137"/>
        <end position="155"/>
    </location>
</feature>
<feature type="transmembrane region" description="Helical" evidence="2">
    <location>
        <begin position="244"/>
        <end position="267"/>
    </location>
</feature>
<dbReference type="PANTHER" id="PTHR11360">
    <property type="entry name" value="MONOCARBOXYLATE TRANSPORTER"/>
    <property type="match status" value="1"/>
</dbReference>
<dbReference type="EMBL" id="KB199651">
    <property type="protein sequence ID" value="ESP04801.1"/>
    <property type="molecule type" value="Genomic_DNA"/>
</dbReference>
<keyword evidence="2" id="KW-0812">Transmembrane</keyword>
<dbReference type="GO" id="GO:0016020">
    <property type="term" value="C:membrane"/>
    <property type="evidence" value="ECO:0007669"/>
    <property type="project" value="UniProtKB-SubCell"/>
</dbReference>
<evidence type="ECO:0000256" key="1">
    <source>
        <dbReference type="ARBA" id="ARBA00004141"/>
    </source>
</evidence>
<dbReference type="InterPro" id="IPR036259">
    <property type="entry name" value="MFS_trans_sf"/>
</dbReference>
<dbReference type="InterPro" id="IPR020846">
    <property type="entry name" value="MFS_dom"/>
</dbReference>
<dbReference type="Gene3D" id="1.20.1250.20">
    <property type="entry name" value="MFS general substrate transporter like domains"/>
    <property type="match status" value="1"/>
</dbReference>
<feature type="transmembrane region" description="Helical" evidence="2">
    <location>
        <begin position="372"/>
        <end position="390"/>
    </location>
</feature>
<dbReference type="CDD" id="cd17352">
    <property type="entry name" value="MFS_MCT_SLC16"/>
    <property type="match status" value="1"/>
</dbReference>
<evidence type="ECO:0000256" key="2">
    <source>
        <dbReference type="SAM" id="Phobius"/>
    </source>
</evidence>
<evidence type="ECO:0000313" key="4">
    <source>
        <dbReference type="EMBL" id="ESP04801.1"/>
    </source>
</evidence>
<keyword evidence="2" id="KW-0472">Membrane</keyword>
<feature type="transmembrane region" description="Helical" evidence="2">
    <location>
        <begin position="76"/>
        <end position="100"/>
    </location>
</feature>
<dbReference type="RefSeq" id="XP_009044310.1">
    <property type="nucleotide sequence ID" value="XM_009046062.1"/>
</dbReference>
<feature type="non-terminal residue" evidence="4">
    <location>
        <position position="1"/>
    </location>
</feature>
<feature type="transmembrane region" description="Helical" evidence="2">
    <location>
        <begin position="43"/>
        <end position="64"/>
    </location>
</feature>
<gene>
    <name evidence="4" type="ORF">LOTGIDRAFT_83012</name>
</gene>
<reference evidence="4 5" key="1">
    <citation type="journal article" date="2013" name="Nature">
        <title>Insights into bilaterian evolution from three spiralian genomes.</title>
        <authorList>
            <person name="Simakov O."/>
            <person name="Marletaz F."/>
            <person name="Cho S.J."/>
            <person name="Edsinger-Gonzales E."/>
            <person name="Havlak P."/>
            <person name="Hellsten U."/>
            <person name="Kuo D.H."/>
            <person name="Larsson T."/>
            <person name="Lv J."/>
            <person name="Arendt D."/>
            <person name="Savage R."/>
            <person name="Osoegawa K."/>
            <person name="de Jong P."/>
            <person name="Grimwood J."/>
            <person name="Chapman J.A."/>
            <person name="Shapiro H."/>
            <person name="Aerts A."/>
            <person name="Otillar R.P."/>
            <person name="Terry A.Y."/>
            <person name="Boore J.L."/>
            <person name="Grigoriev I.V."/>
            <person name="Lindberg D.R."/>
            <person name="Seaver E.C."/>
            <person name="Weisblat D.A."/>
            <person name="Putnam N.H."/>
            <person name="Rokhsar D.S."/>
        </authorList>
    </citation>
    <scope>NUCLEOTIDE SEQUENCE [LARGE SCALE GENOMIC DNA]</scope>
</reference>
<dbReference type="PANTHER" id="PTHR11360:SF306">
    <property type="entry name" value="RE01051P"/>
    <property type="match status" value="1"/>
</dbReference>
<feature type="transmembrane region" description="Helical" evidence="2">
    <location>
        <begin position="312"/>
        <end position="328"/>
    </location>
</feature>
<organism evidence="4 5">
    <name type="scientific">Lottia gigantea</name>
    <name type="common">Giant owl limpet</name>
    <dbReference type="NCBI Taxonomy" id="225164"/>
    <lineage>
        <taxon>Eukaryota</taxon>
        <taxon>Metazoa</taxon>
        <taxon>Spiralia</taxon>
        <taxon>Lophotrochozoa</taxon>
        <taxon>Mollusca</taxon>
        <taxon>Gastropoda</taxon>
        <taxon>Patellogastropoda</taxon>
        <taxon>Lottioidea</taxon>
        <taxon>Lottiidae</taxon>
        <taxon>Lottia</taxon>
    </lineage>
</organism>
<proteinExistence type="predicted"/>
<evidence type="ECO:0000259" key="3">
    <source>
        <dbReference type="PROSITE" id="PS50850"/>
    </source>
</evidence>
<dbReference type="AlphaFoldDB" id="V4BB81"/>
<dbReference type="PROSITE" id="PS50850">
    <property type="entry name" value="MFS"/>
    <property type="match status" value="1"/>
</dbReference>
<sequence>EGGWGWFVVLGCHLQHIIIGGFERSDGVLFLKLMSKFNGTASATSWVCSLSSTVRLMIGPLASAMCNRFTCRYTTFVGAVLFAVGVLLSGLAPSLVYLYFTYGVLGGIGRSLSYTPGLLIVGLYFDKKRGLASGISSAGVGIGTFLLPLVFEILFEEFDFFGAFLILSAIPLNLCICAMLFRPLYIHHSIITTENTTTSTATQTDPEMGKNSLQKFYMKYIKPQKTETNQRKLIDFSLLKIPSFLFFCIGIAIFTASFKSAFTFLPALAKANGCTEREAALVMSVTGIVDTVSRIGAGFLLELGPIKPFRPVVYNVVMFVIVLVTFLCPQAEGFLEYCLVGCVYGLLTGGYISQKSVIIVDILGADKISHSFGLMIFFQGLGTLVGPPLSG</sequence>
<dbReference type="KEGG" id="lgi:LOTGIDRAFT_83012"/>
<accession>V4BB81</accession>
<name>V4BB81_LOTGI</name>
<keyword evidence="2" id="KW-1133">Transmembrane helix</keyword>
<feature type="transmembrane region" description="Helical" evidence="2">
    <location>
        <begin position="334"/>
        <end position="352"/>
    </location>
</feature>
<keyword evidence="5" id="KW-1185">Reference proteome</keyword>
<feature type="non-terminal residue" evidence="4">
    <location>
        <position position="391"/>
    </location>
</feature>
<dbReference type="Proteomes" id="UP000030746">
    <property type="component" value="Unassembled WGS sequence"/>
</dbReference>
<dbReference type="InterPro" id="IPR011701">
    <property type="entry name" value="MFS"/>
</dbReference>
<dbReference type="GO" id="GO:0008028">
    <property type="term" value="F:monocarboxylic acid transmembrane transporter activity"/>
    <property type="evidence" value="ECO:0007669"/>
    <property type="project" value="TreeGrafter"/>
</dbReference>
<dbReference type="OMA" id="QISWIFG"/>
<dbReference type="HOGENOM" id="CLU_001265_59_1_1"/>
<dbReference type="InterPro" id="IPR050327">
    <property type="entry name" value="Proton-linked_MCT"/>
</dbReference>
<feature type="domain" description="Major facilitator superfamily (MFS) profile" evidence="3">
    <location>
        <begin position="1"/>
        <end position="391"/>
    </location>
</feature>
<dbReference type="CTD" id="20252556"/>
<dbReference type="GeneID" id="20252556"/>
<feature type="transmembrane region" description="Helical" evidence="2">
    <location>
        <begin position="161"/>
        <end position="181"/>
    </location>
</feature>
<evidence type="ECO:0000313" key="5">
    <source>
        <dbReference type="Proteomes" id="UP000030746"/>
    </source>
</evidence>
<dbReference type="Pfam" id="PF07690">
    <property type="entry name" value="MFS_1"/>
    <property type="match status" value="1"/>
</dbReference>
<dbReference type="OrthoDB" id="6286464at2759"/>
<comment type="subcellular location">
    <subcellularLocation>
        <location evidence="1">Membrane</location>
        <topology evidence="1">Multi-pass membrane protein</topology>
    </subcellularLocation>
</comment>
<protein>
    <recommendedName>
        <fullName evidence="3">Major facilitator superfamily (MFS) profile domain-containing protein</fullName>
    </recommendedName>
</protein>
<feature type="transmembrane region" description="Helical" evidence="2">
    <location>
        <begin position="106"/>
        <end position="125"/>
    </location>
</feature>
<dbReference type="SUPFAM" id="SSF103473">
    <property type="entry name" value="MFS general substrate transporter"/>
    <property type="match status" value="1"/>
</dbReference>